<gene>
    <name evidence="6" type="ORF">TeGR_g2255</name>
</gene>
<dbReference type="NCBIfam" id="TIGR01722">
    <property type="entry name" value="MMSDH"/>
    <property type="match status" value="1"/>
</dbReference>
<keyword evidence="4" id="KW-0520">NAD</keyword>
<proteinExistence type="inferred from homology"/>
<dbReference type="Proteomes" id="UP001165060">
    <property type="component" value="Unassembled WGS sequence"/>
</dbReference>
<evidence type="ECO:0000256" key="1">
    <source>
        <dbReference type="ARBA" id="ARBA00009986"/>
    </source>
</evidence>
<dbReference type="PANTHER" id="PTHR43866:SF3">
    <property type="entry name" value="METHYLMALONATE-SEMIALDEHYDE DEHYDROGENASE [ACYLATING], MITOCHONDRIAL"/>
    <property type="match status" value="1"/>
</dbReference>
<dbReference type="EC" id="1.2.1.27" evidence="2"/>
<accession>A0ABQ6MQ53</accession>
<sequence>MLPRRSRLLSRAVTTRLLPRAVSTSMSRSYYSGSSGTPNYVDGAFVESETTIWHAVHCPADGTLLTKTPESLPSEVSAAVASSLAAFPAWSRTAPLRRAEILADLAVLVRERADDLCELIVAENGKTGADAEGDVLRGLQVLQSCAAVPSLLLGDNAVVSGSVTTATYLEPIGVTVGICPFNFPAMIPLWSFPVALACGNTHILSPAQQTPGASMLLAALASDAGVPDGVLNVVHGAAPSASQLCNAPGVAAISFVGGGVAGRAVHAQASAAGKRVQCNMGAKNHCVVMPDADPEDAARQLASAAFGAAGQRCMALSVAVFVGGSQRAVMPELVRAAAALTCGAGDAEDTDVPPLISLASKERVERIVSDAVEAEGGGTALQLDGRGLEGNLVGPTIVTIADTESGCYTNEIFGPVLTCLEVGTLADALEVIRKNEYGNGACILTESGAAADAFVREVAAGQVGVNVPVPVPLPQFSFTGGGGSFQGDAHFYGKEGVRFNTRIKTVVSRWGGAKGGGKGGLSMPVLGR</sequence>
<dbReference type="Gene3D" id="3.40.309.10">
    <property type="entry name" value="Aldehyde Dehydrogenase, Chain A, domain 2"/>
    <property type="match status" value="1"/>
</dbReference>
<protein>
    <recommendedName>
        <fullName evidence="2">methylmalonate-semialdehyde dehydrogenase (CoA acylating)</fullName>
        <ecNumber evidence="2">1.2.1.27</ecNumber>
    </recommendedName>
</protein>
<evidence type="ECO:0000256" key="2">
    <source>
        <dbReference type="ARBA" id="ARBA00013048"/>
    </source>
</evidence>
<dbReference type="PANTHER" id="PTHR43866">
    <property type="entry name" value="MALONATE-SEMIALDEHYDE DEHYDROGENASE"/>
    <property type="match status" value="1"/>
</dbReference>
<keyword evidence="7" id="KW-1185">Reference proteome</keyword>
<feature type="domain" description="Aldehyde dehydrogenase" evidence="5">
    <location>
        <begin position="46"/>
        <end position="506"/>
    </location>
</feature>
<dbReference type="InterPro" id="IPR016162">
    <property type="entry name" value="Ald_DH_N"/>
</dbReference>
<dbReference type="Gene3D" id="3.40.605.10">
    <property type="entry name" value="Aldehyde Dehydrogenase, Chain A, domain 1"/>
    <property type="match status" value="1"/>
</dbReference>
<dbReference type="SUPFAM" id="SSF53720">
    <property type="entry name" value="ALDH-like"/>
    <property type="match status" value="1"/>
</dbReference>
<comment type="caution">
    <text evidence="6">The sequence shown here is derived from an EMBL/GenBank/DDBJ whole genome shotgun (WGS) entry which is preliminary data.</text>
</comment>
<name>A0ABQ6MQ53_9STRA</name>
<dbReference type="InterPro" id="IPR016160">
    <property type="entry name" value="Ald_DH_CS_CYS"/>
</dbReference>
<organism evidence="6 7">
    <name type="scientific">Tetraparma gracilis</name>
    <dbReference type="NCBI Taxonomy" id="2962635"/>
    <lineage>
        <taxon>Eukaryota</taxon>
        <taxon>Sar</taxon>
        <taxon>Stramenopiles</taxon>
        <taxon>Ochrophyta</taxon>
        <taxon>Bolidophyceae</taxon>
        <taxon>Parmales</taxon>
        <taxon>Triparmaceae</taxon>
        <taxon>Tetraparma</taxon>
    </lineage>
</organism>
<evidence type="ECO:0000313" key="7">
    <source>
        <dbReference type="Proteomes" id="UP001165060"/>
    </source>
</evidence>
<dbReference type="EMBL" id="BRYB01001666">
    <property type="protein sequence ID" value="GMI30638.1"/>
    <property type="molecule type" value="Genomic_DNA"/>
</dbReference>
<reference evidence="6 7" key="1">
    <citation type="journal article" date="2023" name="Commun. Biol.">
        <title>Genome analysis of Parmales, the sister group of diatoms, reveals the evolutionary specialization of diatoms from phago-mixotrophs to photoautotrophs.</title>
        <authorList>
            <person name="Ban H."/>
            <person name="Sato S."/>
            <person name="Yoshikawa S."/>
            <person name="Yamada K."/>
            <person name="Nakamura Y."/>
            <person name="Ichinomiya M."/>
            <person name="Sato N."/>
            <person name="Blanc-Mathieu R."/>
            <person name="Endo H."/>
            <person name="Kuwata A."/>
            <person name="Ogata H."/>
        </authorList>
    </citation>
    <scope>NUCLEOTIDE SEQUENCE [LARGE SCALE GENOMIC DNA]</scope>
</reference>
<keyword evidence="3" id="KW-0560">Oxidoreductase</keyword>
<evidence type="ECO:0000256" key="3">
    <source>
        <dbReference type="ARBA" id="ARBA00023002"/>
    </source>
</evidence>
<dbReference type="InterPro" id="IPR010061">
    <property type="entry name" value="MeMal-semiAld_DH"/>
</dbReference>
<evidence type="ECO:0000313" key="6">
    <source>
        <dbReference type="EMBL" id="GMI30638.1"/>
    </source>
</evidence>
<dbReference type="InterPro" id="IPR016161">
    <property type="entry name" value="Ald_DH/histidinol_DH"/>
</dbReference>
<dbReference type="PROSITE" id="PS00070">
    <property type="entry name" value="ALDEHYDE_DEHYDR_CYS"/>
    <property type="match status" value="1"/>
</dbReference>
<evidence type="ECO:0000256" key="4">
    <source>
        <dbReference type="ARBA" id="ARBA00023027"/>
    </source>
</evidence>
<dbReference type="Pfam" id="PF00171">
    <property type="entry name" value="Aldedh"/>
    <property type="match status" value="1"/>
</dbReference>
<comment type="similarity">
    <text evidence="1">Belongs to the aldehyde dehydrogenase family.</text>
</comment>
<dbReference type="InterPro" id="IPR015590">
    <property type="entry name" value="Aldehyde_DH_dom"/>
</dbReference>
<dbReference type="InterPro" id="IPR016163">
    <property type="entry name" value="Ald_DH_C"/>
</dbReference>
<evidence type="ECO:0000259" key="5">
    <source>
        <dbReference type="Pfam" id="PF00171"/>
    </source>
</evidence>